<keyword evidence="1" id="KW-0560">Oxidoreductase</keyword>
<evidence type="ECO:0000313" key="4">
    <source>
        <dbReference type="Proteomes" id="UP000522081"/>
    </source>
</evidence>
<evidence type="ECO:0000313" key="3">
    <source>
        <dbReference type="EMBL" id="NYH93709.1"/>
    </source>
</evidence>
<dbReference type="InterPro" id="IPR012349">
    <property type="entry name" value="Split_barrel_FMN-bd"/>
</dbReference>
<accession>A0A7Z0BS17</accession>
<dbReference type="PANTHER" id="PTHR30466">
    <property type="entry name" value="FLAVIN REDUCTASE"/>
    <property type="match status" value="1"/>
</dbReference>
<comment type="caution">
    <text evidence="3">The sequence shown here is derived from an EMBL/GenBank/DDBJ whole genome shotgun (WGS) entry which is preliminary data.</text>
</comment>
<dbReference type="InterPro" id="IPR050268">
    <property type="entry name" value="NADH-dep_flavin_reductase"/>
</dbReference>
<evidence type="ECO:0000256" key="1">
    <source>
        <dbReference type="ARBA" id="ARBA00023002"/>
    </source>
</evidence>
<dbReference type="SUPFAM" id="SSF50475">
    <property type="entry name" value="FMN-binding split barrel"/>
    <property type="match status" value="1"/>
</dbReference>
<dbReference type="GO" id="GO:0042602">
    <property type="term" value="F:riboflavin reductase (NADPH) activity"/>
    <property type="evidence" value="ECO:0007669"/>
    <property type="project" value="TreeGrafter"/>
</dbReference>
<dbReference type="GO" id="GO:0010181">
    <property type="term" value="F:FMN binding"/>
    <property type="evidence" value="ECO:0007669"/>
    <property type="project" value="InterPro"/>
</dbReference>
<protein>
    <submittedName>
        <fullName evidence="3">Flavin reductase (DIM6/NTAB) family NADH-FMN oxidoreductase RutF</fullName>
    </submittedName>
</protein>
<feature type="domain" description="Flavin reductase like" evidence="2">
    <location>
        <begin position="25"/>
        <end position="171"/>
    </location>
</feature>
<keyword evidence="4" id="KW-1185">Reference proteome</keyword>
<dbReference type="AlphaFoldDB" id="A0A7Z0BS17"/>
<organism evidence="3 4">
    <name type="scientific">Novosphingobium marinum</name>
    <dbReference type="NCBI Taxonomy" id="1514948"/>
    <lineage>
        <taxon>Bacteria</taxon>
        <taxon>Pseudomonadati</taxon>
        <taxon>Pseudomonadota</taxon>
        <taxon>Alphaproteobacteria</taxon>
        <taxon>Sphingomonadales</taxon>
        <taxon>Sphingomonadaceae</taxon>
        <taxon>Novosphingobium</taxon>
    </lineage>
</organism>
<dbReference type="PANTHER" id="PTHR30466:SF1">
    <property type="entry name" value="FMN REDUCTASE (NADH) RUTF"/>
    <property type="match status" value="1"/>
</dbReference>
<sequence length="177" mass="19405">MPARNPMDDCSANGEGFQDRLKNVLRYLPAPVAIVTSIDPQTGDPVGLAMSAIMPVSLEPCAMAVAVNRSASSYRSMVESRRFCINLLTSDKVSHLNPFAHPEAKDDRFTHEDWERNGSVWYIRDAPANIFCDVVETVSFGTHDILVGEVYDLYSSGATDILGWANGTLGSLIPIER</sequence>
<gene>
    <name evidence="3" type="ORF">FHS75_000014</name>
</gene>
<reference evidence="3 4" key="1">
    <citation type="submission" date="2020-07" db="EMBL/GenBank/DDBJ databases">
        <title>Genomic Encyclopedia of Type Strains, Phase IV (KMG-IV): sequencing the most valuable type-strain genomes for metagenomic binning, comparative biology and taxonomic classification.</title>
        <authorList>
            <person name="Goeker M."/>
        </authorList>
    </citation>
    <scope>NUCLEOTIDE SEQUENCE [LARGE SCALE GENOMIC DNA]</scope>
    <source>
        <strain evidence="3 4">DSM 29043</strain>
    </source>
</reference>
<dbReference type="Gene3D" id="2.30.110.10">
    <property type="entry name" value="Electron Transport, Fmn-binding Protein, Chain A"/>
    <property type="match status" value="1"/>
</dbReference>
<dbReference type="RefSeq" id="WP_179405688.1">
    <property type="nucleotide sequence ID" value="NZ_JACBZF010000001.1"/>
</dbReference>
<dbReference type="InterPro" id="IPR002563">
    <property type="entry name" value="Flavin_Rdtase-like_dom"/>
</dbReference>
<dbReference type="Proteomes" id="UP000522081">
    <property type="component" value="Unassembled WGS sequence"/>
</dbReference>
<dbReference type="EMBL" id="JACBZF010000001">
    <property type="protein sequence ID" value="NYH93709.1"/>
    <property type="molecule type" value="Genomic_DNA"/>
</dbReference>
<evidence type="ECO:0000259" key="2">
    <source>
        <dbReference type="SMART" id="SM00903"/>
    </source>
</evidence>
<dbReference type="Pfam" id="PF01613">
    <property type="entry name" value="Flavin_Reduct"/>
    <property type="match status" value="1"/>
</dbReference>
<proteinExistence type="predicted"/>
<dbReference type="SMART" id="SM00903">
    <property type="entry name" value="Flavin_Reduct"/>
    <property type="match status" value="1"/>
</dbReference>
<name>A0A7Z0BS17_9SPHN</name>